<dbReference type="AlphaFoldDB" id="A0AAD3SXS1"/>
<reference evidence="4" key="1">
    <citation type="submission" date="2023-05" db="EMBL/GenBank/DDBJ databases">
        <title>Nepenthes gracilis genome sequencing.</title>
        <authorList>
            <person name="Fukushima K."/>
        </authorList>
    </citation>
    <scope>NUCLEOTIDE SEQUENCE</scope>
    <source>
        <strain evidence="4">SING2019-196</strain>
    </source>
</reference>
<evidence type="ECO:0000313" key="4">
    <source>
        <dbReference type="EMBL" id="GMH18392.1"/>
    </source>
</evidence>
<feature type="transmembrane region" description="Helical" evidence="2">
    <location>
        <begin position="39"/>
        <end position="58"/>
    </location>
</feature>
<dbReference type="Proteomes" id="UP001279734">
    <property type="component" value="Unassembled WGS sequence"/>
</dbReference>
<dbReference type="EMBL" id="BSYO01000019">
    <property type="protein sequence ID" value="GMH18392.1"/>
    <property type="molecule type" value="Genomic_DNA"/>
</dbReference>
<evidence type="ECO:0000313" key="5">
    <source>
        <dbReference type="Proteomes" id="UP001279734"/>
    </source>
</evidence>
<keyword evidence="2" id="KW-1133">Transmembrane helix</keyword>
<feature type="transmembrane region" description="Helical" evidence="2">
    <location>
        <begin position="208"/>
        <end position="230"/>
    </location>
</feature>
<keyword evidence="5" id="KW-1185">Reference proteome</keyword>
<keyword evidence="2" id="KW-0812">Transmembrane</keyword>
<keyword evidence="2" id="KW-0472">Membrane</keyword>
<accession>A0AAD3SXS1</accession>
<dbReference type="PANTHER" id="PTHR33829">
    <property type="entry name" value="OSJNBA0044M19.10 PROTEIN"/>
    <property type="match status" value="1"/>
</dbReference>
<evidence type="ECO:0000256" key="1">
    <source>
        <dbReference type="SAM" id="MobiDB-lite"/>
    </source>
</evidence>
<gene>
    <name evidence="4" type="ORF">Nepgr_020233</name>
</gene>
<name>A0AAD3SXS1_NEPGR</name>
<comment type="caution">
    <text evidence="4">The sequence shown here is derived from an EMBL/GenBank/DDBJ whole genome shotgun (WGS) entry which is preliminary data.</text>
</comment>
<feature type="transmembrane region" description="Helical" evidence="2">
    <location>
        <begin position="102"/>
        <end position="122"/>
    </location>
</feature>
<feature type="domain" description="DUF7733" evidence="3">
    <location>
        <begin position="40"/>
        <end position="238"/>
    </location>
</feature>
<sequence>MSGGVGSISSDMNPAEENYSQKNNTQLPRKQIPTKNRFLSLRQLKCLAIIIVLAASGLVSLEDFAFVVFSLFYAFFLSKFAFPSLPLASEEPPIFSRNNKILRIYITVAAITGLYLPIAYIFEGIYEGDKEGIKAAAPHLFLLASQVFMEGVFFNPRFGIPVRAFIPVFYNSRRIFEIIDWLRREMMITVGSDGERRGSERRLLVGKFLAVANLVLWCYNLFGFLLPVYLPKALKTYYSKAKD</sequence>
<evidence type="ECO:0000256" key="2">
    <source>
        <dbReference type="SAM" id="Phobius"/>
    </source>
</evidence>
<feature type="compositionally biased region" description="Polar residues" evidence="1">
    <location>
        <begin position="7"/>
        <end position="26"/>
    </location>
</feature>
<organism evidence="4 5">
    <name type="scientific">Nepenthes gracilis</name>
    <name type="common">Slender pitcher plant</name>
    <dbReference type="NCBI Taxonomy" id="150966"/>
    <lineage>
        <taxon>Eukaryota</taxon>
        <taxon>Viridiplantae</taxon>
        <taxon>Streptophyta</taxon>
        <taxon>Embryophyta</taxon>
        <taxon>Tracheophyta</taxon>
        <taxon>Spermatophyta</taxon>
        <taxon>Magnoliopsida</taxon>
        <taxon>eudicotyledons</taxon>
        <taxon>Gunneridae</taxon>
        <taxon>Pentapetalae</taxon>
        <taxon>Caryophyllales</taxon>
        <taxon>Nepenthaceae</taxon>
        <taxon>Nepenthes</taxon>
    </lineage>
</organism>
<dbReference type="PANTHER" id="PTHR33829:SF1">
    <property type="entry name" value="TRANSMEMBRANE PROTEIN"/>
    <property type="match status" value="1"/>
</dbReference>
<evidence type="ECO:0000259" key="3">
    <source>
        <dbReference type="Pfam" id="PF24867"/>
    </source>
</evidence>
<dbReference type="InterPro" id="IPR056635">
    <property type="entry name" value="DUF7733"/>
</dbReference>
<feature type="region of interest" description="Disordered" evidence="1">
    <location>
        <begin position="1"/>
        <end position="26"/>
    </location>
</feature>
<proteinExistence type="predicted"/>
<dbReference type="Pfam" id="PF24867">
    <property type="entry name" value="DUF7733"/>
    <property type="match status" value="1"/>
</dbReference>
<feature type="transmembrane region" description="Helical" evidence="2">
    <location>
        <begin position="64"/>
        <end position="82"/>
    </location>
</feature>
<protein>
    <recommendedName>
        <fullName evidence="3">DUF7733 domain-containing protein</fullName>
    </recommendedName>
</protein>